<proteinExistence type="predicted"/>
<evidence type="ECO:0000313" key="2">
    <source>
        <dbReference type="Proteomes" id="UP000270487"/>
    </source>
</evidence>
<organism evidence="1 2">
    <name type="scientific">Serratia fonticola</name>
    <dbReference type="NCBI Taxonomy" id="47917"/>
    <lineage>
        <taxon>Bacteria</taxon>
        <taxon>Pseudomonadati</taxon>
        <taxon>Pseudomonadota</taxon>
        <taxon>Gammaproteobacteria</taxon>
        <taxon>Enterobacterales</taxon>
        <taxon>Yersiniaceae</taxon>
        <taxon>Serratia</taxon>
    </lineage>
</organism>
<name>A0A448S292_SERFO</name>
<protein>
    <submittedName>
        <fullName evidence="1">Uncharacterized protein</fullName>
    </submittedName>
</protein>
<dbReference type="EMBL" id="LR134492">
    <property type="protein sequence ID" value="VEI61947.1"/>
    <property type="molecule type" value="Genomic_DNA"/>
</dbReference>
<gene>
    <name evidence="1" type="ORF">NCTC13193_00115</name>
</gene>
<accession>A0A448S292</accession>
<dbReference type="Proteomes" id="UP000270487">
    <property type="component" value="Chromosome"/>
</dbReference>
<evidence type="ECO:0000313" key="1">
    <source>
        <dbReference type="EMBL" id="VEI61947.1"/>
    </source>
</evidence>
<sequence length="80" mass="9543">MAKKNKTYSDNEIIGMLEKYASITNFSLRKNQYGSYIFIYTNENGMDMGLFWDDDDSYEKIIEYMKSNNFPIIFHDKQTL</sequence>
<reference evidence="1 2" key="1">
    <citation type="submission" date="2018-12" db="EMBL/GenBank/DDBJ databases">
        <authorList>
            <consortium name="Pathogen Informatics"/>
        </authorList>
    </citation>
    <scope>NUCLEOTIDE SEQUENCE [LARGE SCALE GENOMIC DNA]</scope>
    <source>
        <strain evidence="1 2">NCTC13193</strain>
    </source>
</reference>
<dbReference type="AlphaFoldDB" id="A0A448S292"/>